<evidence type="ECO:0000313" key="2">
    <source>
        <dbReference type="Proteomes" id="UP000824533"/>
    </source>
</evidence>
<dbReference type="Proteomes" id="UP000824533">
    <property type="component" value="Linkage Group LG12"/>
</dbReference>
<accession>A0ACC1D0A5</accession>
<comment type="caution">
    <text evidence="1">The sequence shown here is derived from an EMBL/GenBank/DDBJ whole genome shotgun (WGS) entry which is preliminary data.</text>
</comment>
<sequence>MLHLEYSRCYTDQCSWRLGLTRRTKITVAFCHFFLYLIPRSGVTVSRPFVLVRRRRNRLPHHGTKRRPTRPVTLHQVKNMHRSAAGRTRRDGAYGEQ</sequence>
<dbReference type="EMBL" id="CM034398">
    <property type="protein sequence ID" value="KAJ0177318.1"/>
    <property type="molecule type" value="Genomic_DNA"/>
</dbReference>
<proteinExistence type="predicted"/>
<name>A0ACC1D0A5_9NEOP</name>
<evidence type="ECO:0000313" key="1">
    <source>
        <dbReference type="EMBL" id="KAJ0177318.1"/>
    </source>
</evidence>
<gene>
    <name evidence="1" type="ORF">K1T71_007327</name>
</gene>
<reference evidence="1 2" key="1">
    <citation type="journal article" date="2021" name="Front. Genet.">
        <title>Chromosome-Level Genome Assembly Reveals Significant Gene Expansion in the Toll and IMD Signaling Pathways of Dendrolimus kikuchii.</title>
        <authorList>
            <person name="Zhou J."/>
            <person name="Wu P."/>
            <person name="Xiong Z."/>
            <person name="Liu N."/>
            <person name="Zhao N."/>
            <person name="Ji M."/>
            <person name="Qiu Y."/>
            <person name="Yang B."/>
        </authorList>
    </citation>
    <scope>NUCLEOTIDE SEQUENCE [LARGE SCALE GENOMIC DNA]</scope>
    <source>
        <strain evidence="1">Ann1</strain>
    </source>
</reference>
<keyword evidence="2" id="KW-1185">Reference proteome</keyword>
<protein>
    <submittedName>
        <fullName evidence="1">Uncharacterized protein</fullName>
    </submittedName>
</protein>
<organism evidence="1 2">
    <name type="scientific">Dendrolimus kikuchii</name>
    <dbReference type="NCBI Taxonomy" id="765133"/>
    <lineage>
        <taxon>Eukaryota</taxon>
        <taxon>Metazoa</taxon>
        <taxon>Ecdysozoa</taxon>
        <taxon>Arthropoda</taxon>
        <taxon>Hexapoda</taxon>
        <taxon>Insecta</taxon>
        <taxon>Pterygota</taxon>
        <taxon>Neoptera</taxon>
        <taxon>Endopterygota</taxon>
        <taxon>Lepidoptera</taxon>
        <taxon>Glossata</taxon>
        <taxon>Ditrysia</taxon>
        <taxon>Bombycoidea</taxon>
        <taxon>Lasiocampidae</taxon>
        <taxon>Dendrolimus</taxon>
    </lineage>
</organism>